<protein>
    <submittedName>
        <fullName evidence="3">Pentatricopeptide repeat-containing protein</fullName>
    </submittedName>
</protein>
<evidence type="ECO:0000256" key="2">
    <source>
        <dbReference type="PROSITE-ProRule" id="PRU00708"/>
    </source>
</evidence>
<dbReference type="Pfam" id="PF20431">
    <property type="entry name" value="E_motif"/>
    <property type="match status" value="1"/>
</dbReference>
<accession>A0A103XXP7</accession>
<keyword evidence="4" id="KW-1185">Reference proteome</keyword>
<organism evidence="3 4">
    <name type="scientific">Cynara cardunculus var. scolymus</name>
    <name type="common">Globe artichoke</name>
    <name type="synonym">Cynara scolymus</name>
    <dbReference type="NCBI Taxonomy" id="59895"/>
    <lineage>
        <taxon>Eukaryota</taxon>
        <taxon>Viridiplantae</taxon>
        <taxon>Streptophyta</taxon>
        <taxon>Embryophyta</taxon>
        <taxon>Tracheophyta</taxon>
        <taxon>Spermatophyta</taxon>
        <taxon>Magnoliopsida</taxon>
        <taxon>eudicotyledons</taxon>
        <taxon>Gunneridae</taxon>
        <taxon>Pentapetalae</taxon>
        <taxon>asterids</taxon>
        <taxon>campanulids</taxon>
        <taxon>Asterales</taxon>
        <taxon>Asteraceae</taxon>
        <taxon>Carduoideae</taxon>
        <taxon>Cardueae</taxon>
        <taxon>Carduinae</taxon>
        <taxon>Cynara</taxon>
    </lineage>
</organism>
<feature type="repeat" description="PPR" evidence="2">
    <location>
        <begin position="715"/>
        <end position="749"/>
    </location>
</feature>
<dbReference type="FunFam" id="1.25.40.10:FF:000285">
    <property type="entry name" value="Pentatricopeptide repeat-containing protein, chloroplastic"/>
    <property type="match status" value="1"/>
</dbReference>
<dbReference type="InterPro" id="IPR046960">
    <property type="entry name" value="PPR_At4g14850-like_plant"/>
</dbReference>
<feature type="repeat" description="PPR" evidence="2">
    <location>
        <begin position="111"/>
        <end position="145"/>
    </location>
</feature>
<feature type="repeat" description="PPR" evidence="2">
    <location>
        <begin position="614"/>
        <end position="648"/>
    </location>
</feature>
<dbReference type="Gene3D" id="1.25.40.10">
    <property type="entry name" value="Tetratricopeptide repeat domain"/>
    <property type="match status" value="8"/>
</dbReference>
<evidence type="ECO:0000313" key="4">
    <source>
        <dbReference type="Proteomes" id="UP000243975"/>
    </source>
</evidence>
<dbReference type="InterPro" id="IPR011990">
    <property type="entry name" value="TPR-like_helical_dom_sf"/>
</dbReference>
<dbReference type="FunFam" id="1.25.40.10:FF:000090">
    <property type="entry name" value="Pentatricopeptide repeat-containing protein, chloroplastic"/>
    <property type="match status" value="1"/>
</dbReference>
<feature type="repeat" description="PPR" evidence="2">
    <location>
        <begin position="313"/>
        <end position="347"/>
    </location>
</feature>
<dbReference type="Proteomes" id="UP000243975">
    <property type="component" value="Unassembled WGS sequence"/>
</dbReference>
<dbReference type="PROSITE" id="PS51375">
    <property type="entry name" value="PPR"/>
    <property type="match status" value="6"/>
</dbReference>
<keyword evidence="1" id="KW-0677">Repeat</keyword>
<dbReference type="FunFam" id="1.25.40.10:FF:000344">
    <property type="entry name" value="Pentatricopeptide repeat-containing protein"/>
    <property type="match status" value="1"/>
</dbReference>
<dbReference type="Gramene" id="KVH98716">
    <property type="protein sequence ID" value="KVH98716"/>
    <property type="gene ID" value="Ccrd_023056"/>
</dbReference>
<dbReference type="FunFam" id="1.25.40.10:FF:000073">
    <property type="entry name" value="Pentatricopeptide repeat-containing protein chloroplastic"/>
    <property type="match status" value="1"/>
</dbReference>
<proteinExistence type="predicted"/>
<feature type="repeat" description="PPR" evidence="2">
    <location>
        <begin position="415"/>
        <end position="449"/>
    </location>
</feature>
<gene>
    <name evidence="3" type="ORF">Ccrd_023056</name>
</gene>
<dbReference type="EMBL" id="LEKV01003760">
    <property type="protein sequence ID" value="KVH98716.1"/>
    <property type="molecule type" value="Genomic_DNA"/>
</dbReference>
<dbReference type="NCBIfam" id="TIGR00756">
    <property type="entry name" value="PPR"/>
    <property type="match status" value="4"/>
</dbReference>
<dbReference type="PANTHER" id="PTHR47926:SF496">
    <property type="entry name" value="PENTACOTRIPEPTIDE-REPEAT REGION OF PRORP DOMAIN-CONTAINING PROTEIN"/>
    <property type="match status" value="1"/>
</dbReference>
<evidence type="ECO:0000256" key="1">
    <source>
        <dbReference type="ARBA" id="ARBA00022737"/>
    </source>
</evidence>
<dbReference type="PANTHER" id="PTHR47926">
    <property type="entry name" value="PENTATRICOPEPTIDE REPEAT-CONTAINING PROTEIN"/>
    <property type="match status" value="1"/>
</dbReference>
<sequence>MKALNCHHFDFKVSVYATKFFSSLVTPSILPAKPHNPSNLSLTFNPYQFLNESAKSRNFTLEETKIIHTQFLKTNNFYTNPEFSNFLLRSYCKASAFVYALRLFDEIPHPDTSSWNLVITSENQNLRYEDSWGTFCRMHSLGFVPNEFTYGSALSACISLNFVNCGKLLYSLALKHGFSLDGYVRSGMIDLFLKSCNFNDALRVFYDESCGNVVCWNAIISGAIKHNEDDLGLNLFQQMHRGFPSPNKFTFPSVFGACAKCEELNLGRGVHGLVVKYGEDEDVYVGTAIVDFYAKCGQVDEALKKFSRMSVRNVVSWTAIITGFVQKSEFESALQLFKEMIILKEEINNYTVTSVLSACVNPALFREALPIHSWIYKTGFYSDSSVKNSLINLYSKTGAIESSEQVFRDAKDMMNPSTGAAIITAFCQNGTLEKAFGFLQKMFQEGLIPDKSCIPSVLSIIDYLELGKQIHCYTLKTKICYDPLVGCSLFTMYSKCGSLKDSYEIFQRIPDKDNVSWGSMIAGFTEHGCPYQAIELFREMLLQDVILDETTLTAVLAACSSLRALKIGKEIHGSFIRQQDSKAIYGGSPIVNMYSRCGALKLAKRVFRMMPSKDQISCSSLVSGYAQSGHIKEALHLFLELITSGLEVDSFTISSVLGSVGDLNHSDIGIQLHARVLKLGFESEASVGSSLVKMYSKCGSVDDCWKGFEQIDKPDVISWTAMIQSYAQHGKGLEALKVYELMIKSGTKPDPVTFVGVLTACSHSGLIEEGYSYMNSMVKDYGIQPGQRHYACMVDVLGRSGRLKEAERFINSMGIEADALVWGTLLAACKVHGEVEIGRIAAEKYMELEPSSDGGYVALSNICADLGQWEEVLKIRTEMKGTGIKKQPGWSYI</sequence>
<evidence type="ECO:0000313" key="3">
    <source>
        <dbReference type="EMBL" id="KVH98716.1"/>
    </source>
</evidence>
<dbReference type="GO" id="GO:0003729">
    <property type="term" value="F:mRNA binding"/>
    <property type="evidence" value="ECO:0007669"/>
    <property type="project" value="UniProtKB-ARBA"/>
</dbReference>
<dbReference type="InterPro" id="IPR046848">
    <property type="entry name" value="E_motif"/>
</dbReference>
<dbReference type="InterPro" id="IPR002885">
    <property type="entry name" value="PPR_rpt"/>
</dbReference>
<dbReference type="OrthoDB" id="1915063at2759"/>
<feature type="repeat" description="PPR" evidence="2">
    <location>
        <begin position="513"/>
        <end position="547"/>
    </location>
</feature>
<dbReference type="AlphaFoldDB" id="A0A103XXP7"/>
<name>A0A103XXP7_CYNCS</name>
<dbReference type="GO" id="GO:0009507">
    <property type="term" value="C:chloroplast"/>
    <property type="evidence" value="ECO:0007669"/>
    <property type="project" value="EnsemblPlants"/>
</dbReference>
<dbReference type="GO" id="GO:0080156">
    <property type="term" value="P:mitochondrial mRNA modification"/>
    <property type="evidence" value="ECO:0007669"/>
    <property type="project" value="EnsemblPlants"/>
</dbReference>
<comment type="caution">
    <text evidence="3">The sequence shown here is derived from an EMBL/GenBank/DDBJ whole genome shotgun (WGS) entry which is preliminary data.</text>
</comment>
<dbReference type="Pfam" id="PF13041">
    <property type="entry name" value="PPR_2"/>
    <property type="match status" value="2"/>
</dbReference>
<dbReference type="OMA" id="AWTTIID"/>
<reference evidence="3 4" key="1">
    <citation type="journal article" date="2016" name="Sci. Rep.">
        <title>The genome sequence of the outbreeding globe artichoke constructed de novo incorporating a phase-aware low-pass sequencing strategy of F1 progeny.</title>
        <authorList>
            <person name="Scaglione D."/>
            <person name="Reyes-Chin-Wo S."/>
            <person name="Acquadro A."/>
            <person name="Froenicke L."/>
            <person name="Portis E."/>
            <person name="Beitel C."/>
            <person name="Tirone M."/>
            <person name="Mauro R."/>
            <person name="Lo Monaco A."/>
            <person name="Mauromicale G."/>
            <person name="Faccioli P."/>
            <person name="Cattivelli L."/>
            <person name="Rieseberg L."/>
            <person name="Michelmore R."/>
            <person name="Lanteri S."/>
        </authorList>
    </citation>
    <scope>NUCLEOTIDE SEQUENCE [LARGE SCALE GENOMIC DNA]</scope>
    <source>
        <strain evidence="3">2C</strain>
    </source>
</reference>
<dbReference type="STRING" id="59895.A0A103XXP7"/>
<dbReference type="GO" id="GO:0005739">
    <property type="term" value="C:mitochondrion"/>
    <property type="evidence" value="ECO:0007669"/>
    <property type="project" value="EnsemblPlants"/>
</dbReference>
<dbReference type="Pfam" id="PF01535">
    <property type="entry name" value="PPR"/>
    <property type="match status" value="6"/>
</dbReference>